<dbReference type="AlphaFoldDB" id="A0A485P895"/>
<dbReference type="EMBL" id="CAAGRJ010032426">
    <property type="protein sequence ID" value="VFV42771.1"/>
    <property type="molecule type" value="Genomic_DNA"/>
</dbReference>
<feature type="region of interest" description="Disordered" evidence="1">
    <location>
        <begin position="1"/>
        <end position="22"/>
    </location>
</feature>
<gene>
    <name evidence="2" type="ORF">LYPA_23C019905</name>
</gene>
<dbReference type="Proteomes" id="UP000386466">
    <property type="component" value="Unassembled WGS sequence"/>
</dbReference>
<protein>
    <submittedName>
        <fullName evidence="2">Low quality protein: leucine-rich</fullName>
    </submittedName>
</protein>
<feature type="non-terminal residue" evidence="2">
    <location>
        <position position="1"/>
    </location>
</feature>
<evidence type="ECO:0000313" key="2">
    <source>
        <dbReference type="EMBL" id="VFV42771.1"/>
    </source>
</evidence>
<reference evidence="2 3" key="1">
    <citation type="submission" date="2019-01" db="EMBL/GenBank/DDBJ databases">
        <authorList>
            <person name="Alioto T."/>
            <person name="Alioto T."/>
        </authorList>
    </citation>
    <scope>NUCLEOTIDE SEQUENCE [LARGE SCALE GENOMIC DNA]</scope>
</reference>
<proteinExistence type="predicted"/>
<name>A0A485P895_LYNPA</name>
<evidence type="ECO:0000313" key="3">
    <source>
        <dbReference type="Proteomes" id="UP000386466"/>
    </source>
</evidence>
<organism evidence="2 3">
    <name type="scientific">Lynx pardinus</name>
    <name type="common">Iberian lynx</name>
    <name type="synonym">Felis pardina</name>
    <dbReference type="NCBI Taxonomy" id="191816"/>
    <lineage>
        <taxon>Eukaryota</taxon>
        <taxon>Metazoa</taxon>
        <taxon>Chordata</taxon>
        <taxon>Craniata</taxon>
        <taxon>Vertebrata</taxon>
        <taxon>Euteleostomi</taxon>
        <taxon>Mammalia</taxon>
        <taxon>Eutheria</taxon>
        <taxon>Laurasiatheria</taxon>
        <taxon>Carnivora</taxon>
        <taxon>Feliformia</taxon>
        <taxon>Felidae</taxon>
        <taxon>Felinae</taxon>
        <taxon>Lynx</taxon>
    </lineage>
</organism>
<evidence type="ECO:0000256" key="1">
    <source>
        <dbReference type="SAM" id="MobiDB-lite"/>
    </source>
</evidence>
<feature type="non-terminal residue" evidence="2">
    <location>
        <position position="61"/>
    </location>
</feature>
<sequence>PFSVEHKDHVQEGQEGEYNQKRFKDNEDDLEFWNKPSLFTPESRLETLRHMEKQRKDQEKL</sequence>
<accession>A0A485P895</accession>
<keyword evidence="3" id="KW-1185">Reference proteome</keyword>